<organism evidence="1">
    <name type="scientific">marine sediment metagenome</name>
    <dbReference type="NCBI Taxonomy" id="412755"/>
    <lineage>
        <taxon>unclassified sequences</taxon>
        <taxon>metagenomes</taxon>
        <taxon>ecological metagenomes</taxon>
    </lineage>
</organism>
<name>A0A0F9V789_9ZZZZ</name>
<reference evidence="1" key="1">
    <citation type="journal article" date="2015" name="Nature">
        <title>Complex archaea that bridge the gap between prokaryotes and eukaryotes.</title>
        <authorList>
            <person name="Spang A."/>
            <person name="Saw J.H."/>
            <person name="Jorgensen S.L."/>
            <person name="Zaremba-Niedzwiedzka K."/>
            <person name="Martijn J."/>
            <person name="Lind A.E."/>
            <person name="van Eijk R."/>
            <person name="Schleper C."/>
            <person name="Guy L."/>
            <person name="Ettema T.J."/>
        </authorList>
    </citation>
    <scope>NUCLEOTIDE SEQUENCE</scope>
</reference>
<proteinExistence type="predicted"/>
<dbReference type="EMBL" id="LAZR01000069">
    <property type="protein sequence ID" value="KKN95582.1"/>
    <property type="molecule type" value="Genomic_DNA"/>
</dbReference>
<accession>A0A0F9V789</accession>
<protein>
    <submittedName>
        <fullName evidence="1">Uncharacterized protein</fullName>
    </submittedName>
</protein>
<evidence type="ECO:0000313" key="1">
    <source>
        <dbReference type="EMBL" id="KKN95582.1"/>
    </source>
</evidence>
<gene>
    <name evidence="1" type="ORF">LCGC14_0174510</name>
</gene>
<comment type="caution">
    <text evidence="1">The sequence shown here is derived from an EMBL/GenBank/DDBJ whole genome shotgun (WGS) entry which is preliminary data.</text>
</comment>
<dbReference type="AlphaFoldDB" id="A0A0F9V789"/>
<sequence>MSDFWLIYFESDIVSFKIVIQAKTLEEAKKAADSNIGMNKVIMAHNIGHNLRWTSAKPIDHADIIEYHLKGEVDK</sequence>